<accession>A0A6C0APV8</accession>
<dbReference type="Gene3D" id="3.40.50.150">
    <property type="entry name" value="Vaccinia Virus protein VP39"/>
    <property type="match status" value="1"/>
</dbReference>
<dbReference type="Pfam" id="PF13578">
    <property type="entry name" value="Methyltransf_24"/>
    <property type="match status" value="1"/>
</dbReference>
<sequence>MIPESTLTRIRSFIPTMEGWCPVEKAEYICNLVIENKLKKGVELGVFAGRSLLPLGWGFEQTGGSITGIDPWSKDACLMGDNTNDNNTWWSSQNLQHFYEYTQNKINEVSLQSHITLLRQTSAEAVLSFENGSLDLIHQDSNHSEQISCDEVERWTPKLKSGGFWIADDTDWATTQKAQRLLLEKGFIELYNSGKWKVYRKQ</sequence>
<dbReference type="InterPro" id="IPR029063">
    <property type="entry name" value="SAM-dependent_MTases_sf"/>
</dbReference>
<dbReference type="AlphaFoldDB" id="A0A6C0APV8"/>
<proteinExistence type="predicted"/>
<name>A0A6C0APV8_9ZZZZ</name>
<organism evidence="1">
    <name type="scientific">viral metagenome</name>
    <dbReference type="NCBI Taxonomy" id="1070528"/>
    <lineage>
        <taxon>unclassified sequences</taxon>
        <taxon>metagenomes</taxon>
        <taxon>organismal metagenomes</taxon>
    </lineage>
</organism>
<protein>
    <recommendedName>
        <fullName evidence="2">Methyltransferase</fullName>
    </recommendedName>
</protein>
<reference evidence="1" key="1">
    <citation type="journal article" date="2020" name="Nature">
        <title>Giant virus diversity and host interactions through global metagenomics.</title>
        <authorList>
            <person name="Schulz F."/>
            <person name="Roux S."/>
            <person name="Paez-Espino D."/>
            <person name="Jungbluth S."/>
            <person name="Walsh D.A."/>
            <person name="Denef V.J."/>
            <person name="McMahon K.D."/>
            <person name="Konstantinidis K.T."/>
            <person name="Eloe-Fadrosh E.A."/>
            <person name="Kyrpides N.C."/>
            <person name="Woyke T."/>
        </authorList>
    </citation>
    <scope>NUCLEOTIDE SEQUENCE</scope>
    <source>
        <strain evidence="1">GVMAG-S-1101164-72</strain>
    </source>
</reference>
<evidence type="ECO:0000313" key="1">
    <source>
        <dbReference type="EMBL" id="QHS81798.1"/>
    </source>
</evidence>
<dbReference type="EMBL" id="MN740760">
    <property type="protein sequence ID" value="QHS81798.1"/>
    <property type="molecule type" value="Genomic_DNA"/>
</dbReference>
<dbReference type="SUPFAM" id="SSF53335">
    <property type="entry name" value="S-adenosyl-L-methionine-dependent methyltransferases"/>
    <property type="match status" value="1"/>
</dbReference>
<evidence type="ECO:0008006" key="2">
    <source>
        <dbReference type="Google" id="ProtNLM"/>
    </source>
</evidence>